<keyword evidence="6" id="KW-0464">Manganese</keyword>
<evidence type="ECO:0000256" key="7">
    <source>
        <dbReference type="PIRSR" id="PIRSR001235-1"/>
    </source>
</evidence>
<evidence type="ECO:0000256" key="2">
    <source>
        <dbReference type="ARBA" id="ARBA00006153"/>
    </source>
</evidence>
<protein>
    <submittedName>
        <fullName evidence="10">N-carbamoyl-L-amino acid hydrolase</fullName>
        <ecNumber evidence="10">3.5.1.87</ecNumber>
    </submittedName>
</protein>
<dbReference type="GO" id="GO:0050538">
    <property type="term" value="F:N-carbamoyl-L-amino-acid hydrolase activity"/>
    <property type="evidence" value="ECO:0007669"/>
    <property type="project" value="UniProtKB-EC"/>
</dbReference>
<dbReference type="Gene3D" id="3.40.630.10">
    <property type="entry name" value="Zn peptidases"/>
    <property type="match status" value="1"/>
</dbReference>
<feature type="domain" description="Peptidase M20 dimerisation" evidence="9">
    <location>
        <begin position="212"/>
        <end position="309"/>
    </location>
</feature>
<comment type="caution">
    <text evidence="10">The sequence shown here is derived from an EMBL/GenBank/DDBJ whole genome shotgun (WGS) entry which is preliminary data.</text>
</comment>
<evidence type="ECO:0000313" key="10">
    <source>
        <dbReference type="EMBL" id="CCO45040.1"/>
    </source>
</evidence>
<dbReference type="InterPro" id="IPR002933">
    <property type="entry name" value="Peptidase_M20"/>
</dbReference>
<feature type="binding site" evidence="8">
    <location>
        <position position="213"/>
    </location>
    <ligand>
        <name>allantoate</name>
        <dbReference type="ChEBI" id="CHEBI:17536"/>
    </ligand>
</feature>
<dbReference type="NCBIfam" id="TIGR01879">
    <property type="entry name" value="hydantase"/>
    <property type="match status" value="1"/>
</dbReference>
<evidence type="ECO:0000256" key="5">
    <source>
        <dbReference type="ARBA" id="ARBA00022801"/>
    </source>
</evidence>
<dbReference type="GO" id="GO:0016813">
    <property type="term" value="F:hydrolase activity, acting on carbon-nitrogen (but not peptide) bonds, in linear amidines"/>
    <property type="evidence" value="ECO:0007669"/>
    <property type="project" value="InterPro"/>
</dbReference>
<proteinExistence type="inferred from homology"/>
<keyword evidence="7" id="KW-0862">Zinc</keyword>
<feature type="binding site" evidence="8">
    <location>
        <position position="272"/>
    </location>
    <ligand>
        <name>allantoate</name>
        <dbReference type="ChEBI" id="CHEBI:17536"/>
    </ligand>
</feature>
<dbReference type="Pfam" id="PF07687">
    <property type="entry name" value="M20_dimer"/>
    <property type="match status" value="1"/>
</dbReference>
<dbReference type="RefSeq" id="WP_022610667.1">
    <property type="nucleotide sequence ID" value="NZ_LK391965.1"/>
</dbReference>
<feature type="binding site" evidence="7">
    <location>
        <position position="379"/>
    </location>
    <ligand>
        <name>Zn(2+)</name>
        <dbReference type="ChEBI" id="CHEBI:29105"/>
        <label>2</label>
    </ligand>
</feature>
<dbReference type="EMBL" id="CAOF01000041">
    <property type="protein sequence ID" value="CCO45040.1"/>
    <property type="molecule type" value="Genomic_DNA"/>
</dbReference>
<dbReference type="PANTHER" id="PTHR32494:SF19">
    <property type="entry name" value="ALLANTOATE DEIMINASE-RELATED"/>
    <property type="match status" value="1"/>
</dbReference>
<dbReference type="InterPro" id="IPR010158">
    <property type="entry name" value="Amidase_Cbmase"/>
</dbReference>
<name>A0AAV2VKY3_9VIBR</name>
<dbReference type="Gene3D" id="3.30.70.360">
    <property type="match status" value="1"/>
</dbReference>
<dbReference type="Proteomes" id="UP000018211">
    <property type="component" value="Unassembled WGS sequence"/>
</dbReference>
<feature type="binding site" evidence="7">
    <location>
        <position position="78"/>
    </location>
    <ligand>
        <name>Zn(2+)</name>
        <dbReference type="ChEBI" id="CHEBI:29105"/>
        <label>1</label>
    </ligand>
</feature>
<keyword evidence="4 7" id="KW-0479">Metal-binding</keyword>
<evidence type="ECO:0000313" key="11">
    <source>
        <dbReference type="Proteomes" id="UP000018211"/>
    </source>
</evidence>
<dbReference type="InterPro" id="IPR011650">
    <property type="entry name" value="Peptidase_M20_dimer"/>
</dbReference>
<evidence type="ECO:0000256" key="6">
    <source>
        <dbReference type="ARBA" id="ARBA00023211"/>
    </source>
</evidence>
<accession>A0AAV2VKY3</accession>
<dbReference type="SUPFAM" id="SSF55031">
    <property type="entry name" value="Bacterial exopeptidase dimerisation domain"/>
    <property type="match status" value="1"/>
</dbReference>
<sequence>MKNYGTKAQNWLTQLAEYSETQEGVTRRPFTNEHQQAIDQLTLWMEQAGLEVTLDNAGTLIGRYNSPVSSKTLLFGSHQDSIRKGGRYDGIMGVVLPIIAMEEILSQKVELPFSVEIMAFADEEGVRFPTALIGPRALAGTLDTSVLDLKDAQGISIREAMIQFGLSGKDLDLLTRDPKDLLGYLEVHIEQGPVLESNNLTLGVVTAICGIERHEIQFVGESAHAGTCPMELRKDALSAAAHVITEAESYARQTADLKATVGRLHVEPNVVNAVPSHAAFSVEIRSPDDATRIEAGEHIHRYAAQIAKERSLQVTTEKTYQQVAQPCSDELQSRLQTAIKNIDQPSFTLPSGATHDASAMADLVPMGMLFVRSENGLSHNPAEFTSDEDMRLAVEALIELLTMNSGQEEK</sequence>
<dbReference type="CDD" id="cd03884">
    <property type="entry name" value="M20_bAS"/>
    <property type="match status" value="1"/>
</dbReference>
<gene>
    <name evidence="10" type="ORF">VIBNISOn1_1350004</name>
</gene>
<dbReference type="PIRSF" id="PIRSF001235">
    <property type="entry name" value="Amidase_carbamoylase"/>
    <property type="match status" value="1"/>
</dbReference>
<dbReference type="PANTHER" id="PTHR32494">
    <property type="entry name" value="ALLANTOATE DEIMINASE-RELATED"/>
    <property type="match status" value="1"/>
</dbReference>
<dbReference type="GO" id="GO:0046872">
    <property type="term" value="F:metal ion binding"/>
    <property type="evidence" value="ECO:0007669"/>
    <property type="project" value="UniProtKB-KW"/>
</dbReference>
<dbReference type="AlphaFoldDB" id="A0AAV2VKY3"/>
<evidence type="ECO:0000259" key="9">
    <source>
        <dbReference type="Pfam" id="PF07687"/>
    </source>
</evidence>
<feature type="binding site" evidence="7">
    <location>
        <position position="89"/>
    </location>
    <ligand>
        <name>Zn(2+)</name>
        <dbReference type="ChEBI" id="CHEBI:29105"/>
        <label>2</label>
    </ligand>
</feature>
<dbReference type="Pfam" id="PF01546">
    <property type="entry name" value="Peptidase_M20"/>
    <property type="match status" value="1"/>
</dbReference>
<feature type="binding site" evidence="7">
    <location>
        <position position="89"/>
    </location>
    <ligand>
        <name>Zn(2+)</name>
        <dbReference type="ChEBI" id="CHEBI:29105"/>
        <label>1</label>
    </ligand>
</feature>
<dbReference type="EC" id="3.5.1.87" evidence="10"/>
<organism evidence="10 11">
    <name type="scientific">Vibrio nigripulchritudo SOn1</name>
    <dbReference type="NCBI Taxonomy" id="1238450"/>
    <lineage>
        <taxon>Bacteria</taxon>
        <taxon>Pseudomonadati</taxon>
        <taxon>Pseudomonadota</taxon>
        <taxon>Gammaproteobacteria</taxon>
        <taxon>Vibrionales</taxon>
        <taxon>Vibrionaceae</taxon>
        <taxon>Vibrio</taxon>
    </lineage>
</organism>
<keyword evidence="5 10" id="KW-0378">Hydrolase</keyword>
<dbReference type="SUPFAM" id="SSF53187">
    <property type="entry name" value="Zn-dependent exopeptidases"/>
    <property type="match status" value="1"/>
</dbReference>
<feature type="binding site" evidence="8">
    <location>
        <position position="285"/>
    </location>
    <ligand>
        <name>allantoate</name>
        <dbReference type="ChEBI" id="CHEBI:17536"/>
    </ligand>
</feature>
<feature type="binding site" evidence="7">
    <location>
        <position position="188"/>
    </location>
    <ligand>
        <name>Zn(2+)</name>
        <dbReference type="ChEBI" id="CHEBI:29105"/>
        <label>1</label>
    </ligand>
</feature>
<dbReference type="InterPro" id="IPR036264">
    <property type="entry name" value="Bact_exopeptidase_dim_dom"/>
</dbReference>
<comment type="subunit">
    <text evidence="3">Homodimer.</text>
</comment>
<evidence type="ECO:0000256" key="8">
    <source>
        <dbReference type="PIRSR" id="PIRSR001235-2"/>
    </source>
</evidence>
<comment type="similarity">
    <text evidence="2">Belongs to the peptidase M20 family.</text>
</comment>
<comment type="cofactor">
    <cofactor evidence="7">
        <name>Zn(2+)</name>
        <dbReference type="ChEBI" id="CHEBI:29105"/>
    </cofactor>
    <text evidence="7">Binds 2 Zn(2+) ions per subunit.</text>
</comment>
<evidence type="ECO:0000256" key="4">
    <source>
        <dbReference type="ARBA" id="ARBA00022723"/>
    </source>
</evidence>
<evidence type="ECO:0000256" key="1">
    <source>
        <dbReference type="ARBA" id="ARBA00001936"/>
    </source>
</evidence>
<comment type="cofactor">
    <cofactor evidence="1">
        <name>Mn(2+)</name>
        <dbReference type="ChEBI" id="CHEBI:29035"/>
    </cofactor>
</comment>
<reference evidence="10 11" key="1">
    <citation type="journal article" date="2013" name="ISME J.">
        <title>Comparative genomics of pathogenic lineages of Vibrio nigripulchritudo identifies virulence-associated traits.</title>
        <authorList>
            <person name="Goudenege D."/>
            <person name="Labreuche Y."/>
            <person name="Krin E."/>
            <person name="Ansquer D."/>
            <person name="Mangenot S."/>
            <person name="Calteau A."/>
            <person name="Medigue C."/>
            <person name="Mazel D."/>
            <person name="Polz M.F."/>
            <person name="Le Roux F."/>
        </authorList>
    </citation>
    <scope>NUCLEOTIDE SEQUENCE [LARGE SCALE GENOMIC DNA]</scope>
    <source>
        <strain evidence="10 11">SOn1</strain>
    </source>
</reference>
<feature type="binding site" evidence="7">
    <location>
        <position position="124"/>
    </location>
    <ligand>
        <name>Zn(2+)</name>
        <dbReference type="ChEBI" id="CHEBI:29105"/>
        <label>2</label>
    </ligand>
</feature>
<evidence type="ECO:0000256" key="3">
    <source>
        <dbReference type="ARBA" id="ARBA00011738"/>
    </source>
</evidence>